<accession>A0A7D5UJY7</accession>
<dbReference type="Proteomes" id="UP000266778">
    <property type="component" value="Chromosome"/>
</dbReference>
<protein>
    <submittedName>
        <fullName evidence="1">Uncharacterized protein</fullName>
    </submittedName>
</protein>
<evidence type="ECO:0000313" key="1">
    <source>
        <dbReference type="EMBL" id="QLI60247.1"/>
    </source>
</evidence>
<name>A0A7D5UJY7_AERCA</name>
<proteinExistence type="predicted"/>
<reference evidence="1" key="1">
    <citation type="journal article" date="2019" name="J Environ">
        <title>Genetic characterization and potential molecular dissemination mechanism of tet (31) gene in Aeromonas caviae from an oxytetracycline wastewater treatment system.</title>
        <authorList>
            <person name="Shi Y."/>
            <person name="Tian Z."/>
            <person name="Leclercq S.O."/>
            <person name="Zhang H."/>
            <person name="Yang M."/>
            <person name="Zhang Y."/>
        </authorList>
    </citation>
    <scope>NUCLEOTIDE SEQUENCE</scope>
    <source>
        <strain evidence="1">T25-39</strain>
    </source>
</reference>
<sequence>MVTSSDIENQKLFLMLDAVSAHTDCLIQIVKERRSFWLLREWHSTQPPSRVKPYFYRLFEAIDSGFALPLALSMEAHYRERIRSGKRIIAKRWLSSPNRLQSDQHDELMHEKGLQIGIPDAVLRLAGWQIKLVSIWLSPAAQP</sequence>
<organism evidence="1 2">
    <name type="scientific">Aeromonas caviae</name>
    <name type="common">Aeromonas punctata</name>
    <dbReference type="NCBI Taxonomy" id="648"/>
    <lineage>
        <taxon>Bacteria</taxon>
        <taxon>Pseudomonadati</taxon>
        <taxon>Pseudomonadota</taxon>
        <taxon>Gammaproteobacteria</taxon>
        <taxon>Aeromonadales</taxon>
        <taxon>Aeromonadaceae</taxon>
        <taxon>Aeromonas</taxon>
    </lineage>
</organism>
<dbReference type="AlphaFoldDB" id="A0A7D5UJY7"/>
<dbReference type="EMBL" id="CP025706">
    <property type="protein sequence ID" value="QLI60247.1"/>
    <property type="molecule type" value="Genomic_DNA"/>
</dbReference>
<evidence type="ECO:0000313" key="2">
    <source>
        <dbReference type="Proteomes" id="UP000266778"/>
    </source>
</evidence>
<gene>
    <name evidence="1" type="ORF">C1C91_21980</name>
</gene>